<dbReference type="EC" id="1.1.1.95" evidence="4 13"/>
<dbReference type="PROSITE" id="PS00670">
    <property type="entry name" value="D_2_HYDROXYACID_DH_2"/>
    <property type="match status" value="1"/>
</dbReference>
<comment type="pathway">
    <text evidence="1 13">Amino-acid biosynthesis; L-serine biosynthesis; L-serine from 3-phospho-D-glycerate: step 1/3.</text>
</comment>
<dbReference type="SUPFAM" id="SSF51735">
    <property type="entry name" value="NAD(P)-binding Rossmann-fold domains"/>
    <property type="match status" value="1"/>
</dbReference>
<evidence type="ECO:0000256" key="11">
    <source>
        <dbReference type="ARBA" id="ARBA00023299"/>
    </source>
</evidence>
<dbReference type="InterPro" id="IPR036291">
    <property type="entry name" value="NAD(P)-bd_dom_sf"/>
</dbReference>
<dbReference type="FunFam" id="3.40.50.720:FF:000021">
    <property type="entry name" value="D-3-phosphoglycerate dehydrogenase"/>
    <property type="match status" value="1"/>
</dbReference>
<dbReference type="CDD" id="cd12173">
    <property type="entry name" value="PGDH_4"/>
    <property type="match status" value="1"/>
</dbReference>
<proteinExistence type="inferred from homology"/>
<evidence type="ECO:0000259" key="14">
    <source>
        <dbReference type="PROSITE" id="PS51671"/>
    </source>
</evidence>
<dbReference type="Gene3D" id="3.40.50.720">
    <property type="entry name" value="NAD(P)-binding Rossmann-like Domain"/>
    <property type="match status" value="2"/>
</dbReference>
<dbReference type="PANTHER" id="PTHR42938">
    <property type="entry name" value="FORMATE DEHYDROGENASE 1"/>
    <property type="match status" value="1"/>
</dbReference>
<evidence type="ECO:0000256" key="1">
    <source>
        <dbReference type="ARBA" id="ARBA00005216"/>
    </source>
</evidence>
<dbReference type="Pfam" id="PF19304">
    <property type="entry name" value="PGDH_inter"/>
    <property type="match status" value="1"/>
</dbReference>
<evidence type="ECO:0000256" key="12">
    <source>
        <dbReference type="ARBA" id="ARBA00048731"/>
    </source>
</evidence>
<name>A0A7S3HLF2_9STRA</name>
<dbReference type="InterPro" id="IPR006139">
    <property type="entry name" value="D-isomer_2_OHA_DH_cat_dom"/>
</dbReference>
<dbReference type="NCBIfam" id="TIGR01327">
    <property type="entry name" value="PGDH"/>
    <property type="match status" value="1"/>
</dbReference>
<evidence type="ECO:0000256" key="13">
    <source>
        <dbReference type="RuleBase" id="RU363003"/>
    </source>
</evidence>
<dbReference type="AlphaFoldDB" id="A0A7S3HLF2"/>
<evidence type="ECO:0000256" key="10">
    <source>
        <dbReference type="ARBA" id="ARBA00023027"/>
    </source>
</evidence>
<organism evidence="15">
    <name type="scientific">Spumella elongata</name>
    <dbReference type="NCBI Taxonomy" id="89044"/>
    <lineage>
        <taxon>Eukaryota</taxon>
        <taxon>Sar</taxon>
        <taxon>Stramenopiles</taxon>
        <taxon>Ochrophyta</taxon>
        <taxon>Chrysophyceae</taxon>
        <taxon>Chromulinales</taxon>
        <taxon>Chromulinaceae</taxon>
        <taxon>Spumella</taxon>
    </lineage>
</organism>
<dbReference type="InterPro" id="IPR002912">
    <property type="entry name" value="ACT_dom"/>
</dbReference>
<dbReference type="PROSITE" id="PS00671">
    <property type="entry name" value="D_2_HYDROXYACID_DH_3"/>
    <property type="match status" value="1"/>
</dbReference>
<dbReference type="SUPFAM" id="SSF143548">
    <property type="entry name" value="Serine metabolism enzymes domain"/>
    <property type="match status" value="1"/>
</dbReference>
<dbReference type="PROSITE" id="PS00065">
    <property type="entry name" value="D_2_HYDROXYACID_DH_1"/>
    <property type="match status" value="1"/>
</dbReference>
<dbReference type="Gene3D" id="3.30.70.260">
    <property type="match status" value="1"/>
</dbReference>
<dbReference type="EMBL" id="HBIC01051840">
    <property type="protein sequence ID" value="CAE0297754.1"/>
    <property type="molecule type" value="Transcribed_RNA"/>
</dbReference>
<reference evidence="15" key="1">
    <citation type="submission" date="2021-01" db="EMBL/GenBank/DDBJ databases">
        <authorList>
            <person name="Corre E."/>
            <person name="Pelletier E."/>
            <person name="Niang G."/>
            <person name="Scheremetjew M."/>
            <person name="Finn R."/>
            <person name="Kale V."/>
            <person name="Holt S."/>
            <person name="Cochrane G."/>
            <person name="Meng A."/>
            <person name="Brown T."/>
            <person name="Cohen L."/>
        </authorList>
    </citation>
    <scope>NUCLEOTIDE SEQUENCE</scope>
    <source>
        <strain evidence="15">CCAP 955/1</strain>
    </source>
</reference>
<feature type="domain" description="ACT" evidence="14">
    <location>
        <begin position="496"/>
        <end position="574"/>
    </location>
</feature>
<evidence type="ECO:0000313" key="15">
    <source>
        <dbReference type="EMBL" id="CAE0297754.1"/>
    </source>
</evidence>
<dbReference type="InterPro" id="IPR029752">
    <property type="entry name" value="D-isomer_DH_CS1"/>
</dbReference>
<dbReference type="SUPFAM" id="SSF52283">
    <property type="entry name" value="Formate/glycerate dehydrogenase catalytic domain-like"/>
    <property type="match status" value="1"/>
</dbReference>
<dbReference type="GO" id="GO:0006564">
    <property type="term" value="P:L-serine biosynthetic process"/>
    <property type="evidence" value="ECO:0007669"/>
    <property type="project" value="UniProtKB-KW"/>
</dbReference>
<dbReference type="PROSITE" id="PS51671">
    <property type="entry name" value="ACT"/>
    <property type="match status" value="1"/>
</dbReference>
<dbReference type="UniPathway" id="UPA00135">
    <property type="reaction ID" value="UER00196"/>
</dbReference>
<keyword evidence="9 13" id="KW-0560">Oxidoreductase</keyword>
<evidence type="ECO:0000256" key="7">
    <source>
        <dbReference type="ARBA" id="ARBA00022605"/>
    </source>
</evidence>
<dbReference type="InterPro" id="IPR006140">
    <property type="entry name" value="D-isomer_DH_NAD-bd"/>
</dbReference>
<evidence type="ECO:0000256" key="4">
    <source>
        <dbReference type="ARBA" id="ARBA00013143"/>
    </source>
</evidence>
<keyword evidence="6" id="KW-0597">Phosphoprotein</keyword>
<dbReference type="Pfam" id="PF00389">
    <property type="entry name" value="2-Hacid_dh"/>
    <property type="match status" value="1"/>
</dbReference>
<sequence length="574" mass="61797">MSFCRVQRVTGRVAFLARRSYQTSSAANARILATDGVDEVCINIFKQRGHDVDFKKTMPESELVKIVGEYDALVVRSATKVTPTIIQAAKKMRIIGRAGVGIDNIDVKEATKHGMMVMNTPGGNTVSTAQLAMSLLCSLARNIPAADMSVKEGKWDRKSFTGIEMSGKTLGIIGCGRIGQEVANCAREMGMVVKGYDPVMTAEQFAACQLQRATLDDIYASADFITVHTPLTPETNNLLNETTLSKCKRGVRIINCARGGIVDEAALLKMLESGQVGGAALDVFTSEPPKEHLRPLIAHPKLICTPHLGASTEEAQVNVSRDIAVQMCDVFEGKDYFGVTNVSYLMASTQVHMKPFMQLAETIGAMQAQLNSSAKVTQVALKTMGGRDANITTKQARQLLEAQVLKGLVKHSGLGLQPDMISAPAMAKEAGIVSSISEEAPELRGSQYWNLLSVEVLRDDGTSSKVTGAVFGNQPHIVKVDDFNDLFAFKPEGNFILTFKNEDRPGAISEVLEILQRANVNIASMNVARSIAAAPSATATALCFMALDNDVSSAALCALKNLSFLHNVAKIQLQ</sequence>
<comment type="subunit">
    <text evidence="3">Homotetramer.</text>
</comment>
<dbReference type="Pfam" id="PF01842">
    <property type="entry name" value="ACT"/>
    <property type="match status" value="1"/>
</dbReference>
<comment type="catalytic activity">
    <reaction evidence="12 13">
        <text>(2R)-3-phosphoglycerate + NAD(+) = 3-phosphooxypyruvate + NADH + H(+)</text>
        <dbReference type="Rhea" id="RHEA:12641"/>
        <dbReference type="ChEBI" id="CHEBI:15378"/>
        <dbReference type="ChEBI" id="CHEBI:18110"/>
        <dbReference type="ChEBI" id="CHEBI:57540"/>
        <dbReference type="ChEBI" id="CHEBI:57945"/>
        <dbReference type="ChEBI" id="CHEBI:58272"/>
        <dbReference type="EC" id="1.1.1.95"/>
    </reaction>
</comment>
<comment type="similarity">
    <text evidence="2 13">Belongs to the D-isomer specific 2-hydroxyacid dehydrogenase family.</text>
</comment>
<dbReference type="GO" id="GO:0051287">
    <property type="term" value="F:NAD binding"/>
    <property type="evidence" value="ECO:0007669"/>
    <property type="project" value="UniProtKB-UniRule"/>
</dbReference>
<keyword evidence="7 13" id="KW-0028">Amino-acid biosynthesis</keyword>
<keyword evidence="8" id="KW-0007">Acetylation</keyword>
<dbReference type="Pfam" id="PF02826">
    <property type="entry name" value="2-Hacid_dh_C"/>
    <property type="match status" value="1"/>
</dbReference>
<evidence type="ECO:0000256" key="5">
    <source>
        <dbReference type="ARBA" id="ARBA00021582"/>
    </source>
</evidence>
<evidence type="ECO:0000256" key="2">
    <source>
        <dbReference type="ARBA" id="ARBA00005854"/>
    </source>
</evidence>
<keyword evidence="11 13" id="KW-0718">Serine biosynthesis</keyword>
<dbReference type="SUPFAM" id="SSF55021">
    <property type="entry name" value="ACT-like"/>
    <property type="match status" value="1"/>
</dbReference>
<dbReference type="GO" id="GO:0004617">
    <property type="term" value="F:phosphoglycerate dehydrogenase activity"/>
    <property type="evidence" value="ECO:0007669"/>
    <property type="project" value="UniProtKB-EC"/>
</dbReference>
<evidence type="ECO:0000256" key="8">
    <source>
        <dbReference type="ARBA" id="ARBA00022990"/>
    </source>
</evidence>
<evidence type="ECO:0000256" key="3">
    <source>
        <dbReference type="ARBA" id="ARBA00011881"/>
    </source>
</evidence>
<dbReference type="InterPro" id="IPR006236">
    <property type="entry name" value="PGDH"/>
</dbReference>
<dbReference type="PANTHER" id="PTHR42938:SF22">
    <property type="entry name" value="D-3-PHOSPHOGLYCERATE DEHYDROGENASE"/>
    <property type="match status" value="1"/>
</dbReference>
<dbReference type="Gene3D" id="3.30.1330.90">
    <property type="entry name" value="D-3-phosphoglycerate dehydrogenase, domain 3"/>
    <property type="match status" value="1"/>
</dbReference>
<evidence type="ECO:0000256" key="9">
    <source>
        <dbReference type="ARBA" id="ARBA00023002"/>
    </source>
</evidence>
<gene>
    <name evidence="15" type="ORF">SELO1098_LOCUS26608</name>
</gene>
<keyword evidence="10 13" id="KW-0520">NAD</keyword>
<accession>A0A7S3HLF2</accession>
<dbReference type="InterPro" id="IPR045626">
    <property type="entry name" value="PGDH_ASB_dom"/>
</dbReference>
<dbReference type="InterPro" id="IPR029009">
    <property type="entry name" value="ASB_dom_sf"/>
</dbReference>
<dbReference type="InterPro" id="IPR029753">
    <property type="entry name" value="D-isomer_DH_CS"/>
</dbReference>
<evidence type="ECO:0000256" key="6">
    <source>
        <dbReference type="ARBA" id="ARBA00022553"/>
    </source>
</evidence>
<protein>
    <recommendedName>
        <fullName evidence="5 13">D-3-phosphoglycerate dehydrogenase</fullName>
        <ecNumber evidence="4 13">1.1.1.95</ecNumber>
    </recommendedName>
</protein>
<dbReference type="InterPro" id="IPR045865">
    <property type="entry name" value="ACT-like_dom_sf"/>
</dbReference>